<reference evidence="5 6" key="1">
    <citation type="submission" date="2019-07" db="EMBL/GenBank/DDBJ databases">
        <title>Whole genome shotgun sequence of Adhaeribacter aerolatus NBRC 106133.</title>
        <authorList>
            <person name="Hosoyama A."/>
            <person name="Uohara A."/>
            <person name="Ohji S."/>
            <person name="Ichikawa N."/>
        </authorList>
    </citation>
    <scope>NUCLEOTIDE SEQUENCE [LARGE SCALE GENOMIC DNA]</scope>
    <source>
        <strain evidence="5 6">NBRC 106133</strain>
    </source>
</reference>
<evidence type="ECO:0000256" key="4">
    <source>
        <dbReference type="PIRNR" id="PIRNR006078"/>
    </source>
</evidence>
<name>A0A512B585_9BACT</name>
<comment type="caution">
    <text evidence="5">The sequence shown here is derived from an EMBL/GenBank/DDBJ whole genome shotgun (WGS) entry which is preliminary data.</text>
</comment>
<evidence type="ECO:0000313" key="5">
    <source>
        <dbReference type="EMBL" id="GEO06937.1"/>
    </source>
</evidence>
<dbReference type="Gene3D" id="3.40.50.10350">
    <property type="entry name" value="Glycerate kinase, domain 1"/>
    <property type="match status" value="1"/>
</dbReference>
<keyword evidence="3 4" id="KW-0418">Kinase</keyword>
<evidence type="ECO:0000256" key="1">
    <source>
        <dbReference type="ARBA" id="ARBA00006284"/>
    </source>
</evidence>
<dbReference type="PIRSF" id="PIRSF006078">
    <property type="entry name" value="GlxK"/>
    <property type="match status" value="1"/>
</dbReference>
<accession>A0A512B585</accession>
<dbReference type="InterPro" id="IPR036129">
    <property type="entry name" value="Glycerate_kinase_sf"/>
</dbReference>
<sequence length="380" mass="39929">MHIIIAPNTFKHSLSAFDVAEAIEVGFRKSGLTATYTLFPIADGGEGITDILVRQLNGKLEAVTVQDPLGRPIITSFGVIRENQIAVIELARASGLRWLQKDELIPLLASTYGTGQLMKQALDLNIRELVMGLGNSATVDGGIGILQALGARFLNEAGETIGQGAEGLLNLHSIDLAGLDERLSDCTITVACDVENPLLGPMGAAPVFGPQKGADAPTVEILERGLTRLNQVVKKQLGIDMADRVHGGAAGGTAALLAAILGADLVPGVDYLLDLTNFSDALTEADLLVTAEGGLDEQTLAGKGPYGVARQAKSKNIPVIALAGQIPAKLDISRFVYFDAVFPIATGPVPLEQALALTAENLTRTAWQIGNLMQLNLRTS</sequence>
<evidence type="ECO:0000256" key="3">
    <source>
        <dbReference type="ARBA" id="ARBA00022777"/>
    </source>
</evidence>
<keyword evidence="2 4" id="KW-0808">Transferase</keyword>
<dbReference type="PANTHER" id="PTHR21599">
    <property type="entry name" value="GLYCERATE KINASE"/>
    <property type="match status" value="1"/>
</dbReference>
<dbReference type="PANTHER" id="PTHR21599:SF0">
    <property type="entry name" value="GLYCERATE KINASE"/>
    <property type="match status" value="1"/>
</dbReference>
<keyword evidence="6" id="KW-1185">Reference proteome</keyword>
<dbReference type="RefSeq" id="WP_146904059.1">
    <property type="nucleotide sequence ID" value="NZ_BJYS01000046.1"/>
</dbReference>
<gene>
    <name evidence="5" type="ORF">AAE02nite_46010</name>
</gene>
<dbReference type="OrthoDB" id="9774290at2"/>
<evidence type="ECO:0000313" key="6">
    <source>
        <dbReference type="Proteomes" id="UP000321532"/>
    </source>
</evidence>
<comment type="similarity">
    <text evidence="1 4">Belongs to the glycerate kinase type-1 family.</text>
</comment>
<dbReference type="AlphaFoldDB" id="A0A512B585"/>
<dbReference type="GO" id="GO:0008887">
    <property type="term" value="F:glycerate kinase activity"/>
    <property type="evidence" value="ECO:0007669"/>
    <property type="project" value="UniProtKB-UniRule"/>
</dbReference>
<dbReference type="InterPro" id="IPR018193">
    <property type="entry name" value="Glyc_kinase_flavodox-like_fold"/>
</dbReference>
<evidence type="ECO:0000256" key="2">
    <source>
        <dbReference type="ARBA" id="ARBA00022679"/>
    </source>
</evidence>
<protein>
    <submittedName>
        <fullName evidence="5">Glycerate kinase</fullName>
    </submittedName>
</protein>
<organism evidence="5 6">
    <name type="scientific">Adhaeribacter aerolatus</name>
    <dbReference type="NCBI Taxonomy" id="670289"/>
    <lineage>
        <taxon>Bacteria</taxon>
        <taxon>Pseudomonadati</taxon>
        <taxon>Bacteroidota</taxon>
        <taxon>Cytophagia</taxon>
        <taxon>Cytophagales</taxon>
        <taxon>Hymenobacteraceae</taxon>
        <taxon>Adhaeribacter</taxon>
    </lineage>
</organism>
<dbReference type="NCBIfam" id="TIGR00045">
    <property type="entry name" value="glycerate kinase"/>
    <property type="match status" value="1"/>
</dbReference>
<dbReference type="InterPro" id="IPR018197">
    <property type="entry name" value="Glycerate_kinase_RE-like"/>
</dbReference>
<dbReference type="SUPFAM" id="SSF110738">
    <property type="entry name" value="Glycerate kinase I"/>
    <property type="match status" value="1"/>
</dbReference>
<dbReference type="Proteomes" id="UP000321532">
    <property type="component" value="Unassembled WGS sequence"/>
</dbReference>
<dbReference type="Pfam" id="PF02595">
    <property type="entry name" value="Gly_kinase"/>
    <property type="match status" value="1"/>
</dbReference>
<dbReference type="Gene3D" id="3.90.1510.10">
    <property type="entry name" value="Glycerate kinase, domain 2"/>
    <property type="match status" value="1"/>
</dbReference>
<dbReference type="GO" id="GO:0031388">
    <property type="term" value="P:organic acid phosphorylation"/>
    <property type="evidence" value="ECO:0007669"/>
    <property type="project" value="UniProtKB-UniRule"/>
</dbReference>
<dbReference type="InterPro" id="IPR004381">
    <property type="entry name" value="Glycerate_kinase"/>
</dbReference>
<proteinExistence type="inferred from homology"/>
<dbReference type="EMBL" id="BJYS01000046">
    <property type="protein sequence ID" value="GEO06937.1"/>
    <property type="molecule type" value="Genomic_DNA"/>
</dbReference>